<name>A0A2T1GG69_9CYAN</name>
<comment type="caution">
    <text evidence="1">The sequence shown here is derived from an EMBL/GenBank/DDBJ whole genome shotgun (WGS) entry which is preliminary data.</text>
</comment>
<dbReference type="InterPro" id="IPR027417">
    <property type="entry name" value="P-loop_NTPase"/>
</dbReference>
<accession>A0A2T1GG69</accession>
<evidence type="ECO:0000313" key="2">
    <source>
        <dbReference type="Proteomes" id="UP000238937"/>
    </source>
</evidence>
<evidence type="ECO:0000313" key="1">
    <source>
        <dbReference type="EMBL" id="PSB56585.1"/>
    </source>
</evidence>
<dbReference type="RefSeq" id="WP_106304320.1">
    <property type="nucleotide sequence ID" value="NZ_PVWO01000118.1"/>
</dbReference>
<evidence type="ECO:0008006" key="3">
    <source>
        <dbReference type="Google" id="ProtNLM"/>
    </source>
</evidence>
<organism evidence="1 2">
    <name type="scientific">Chamaesiphon polymorphus CCALA 037</name>
    <dbReference type="NCBI Taxonomy" id="2107692"/>
    <lineage>
        <taxon>Bacteria</taxon>
        <taxon>Bacillati</taxon>
        <taxon>Cyanobacteriota</taxon>
        <taxon>Cyanophyceae</taxon>
        <taxon>Gomontiellales</taxon>
        <taxon>Chamaesiphonaceae</taxon>
        <taxon>Chamaesiphon</taxon>
    </lineage>
</organism>
<dbReference type="Proteomes" id="UP000238937">
    <property type="component" value="Unassembled WGS sequence"/>
</dbReference>
<dbReference type="SUPFAM" id="SSF52540">
    <property type="entry name" value="P-loop containing nucleoside triphosphate hydrolases"/>
    <property type="match status" value="1"/>
</dbReference>
<dbReference type="OrthoDB" id="569666at2"/>
<reference evidence="1 2" key="1">
    <citation type="submission" date="2018-03" db="EMBL/GenBank/DDBJ databases">
        <title>The ancient ancestry and fast evolution of plastids.</title>
        <authorList>
            <person name="Moore K.R."/>
            <person name="Magnabosco C."/>
            <person name="Momper L."/>
            <person name="Gold D.A."/>
            <person name="Bosak T."/>
            <person name="Fournier G.P."/>
        </authorList>
    </citation>
    <scope>NUCLEOTIDE SEQUENCE [LARGE SCALE GENOMIC DNA]</scope>
    <source>
        <strain evidence="1 2">CCALA 037</strain>
    </source>
</reference>
<dbReference type="AlphaFoldDB" id="A0A2T1GG69"/>
<sequence length="395" mass="44615">MKNRLELFRSQIAAFDGAADPMSAISKGYFIEEPHQSSTNALFKRISLRPQSKILLIGGIGSGKTTQLLKLQQLFQQAPDTGIYPHYVDVTEYAKPSDLKVGTLDAIVALELMTLLEKKGFSIDENKRKYVREFSYGHGIDADFEPQDDYDYWKPGVLSSSPHSIDAINQLTQALLSLIEDFHVEFQQKPYFLFDGLDRVDKAGKFTRMISADLQSTEIGFTIVGAASLLYNSFVASVDGIFNHIEYRSAFDMEQDEEARTFFERVLLVRSSQDFFQQAALQDLVRLSGGVLRDLINLSQESIQEAYLADAETIDRAHVEKAVLSMGRAKILGLNNNQYSTLKYIANKKLDIPTSPEEIYLLSTGKILEYRFPERRFDLHPVLKEVLVGVKGVKR</sequence>
<gene>
    <name evidence="1" type="ORF">C7B77_11365</name>
</gene>
<protein>
    <recommendedName>
        <fullName evidence="3">ATP-binding protein</fullName>
    </recommendedName>
</protein>
<proteinExistence type="predicted"/>
<dbReference type="EMBL" id="PVWO01000118">
    <property type="protein sequence ID" value="PSB56585.1"/>
    <property type="molecule type" value="Genomic_DNA"/>
</dbReference>
<keyword evidence="2" id="KW-1185">Reference proteome</keyword>